<evidence type="ECO:0000313" key="4">
    <source>
        <dbReference type="EMBL" id="MFC3122984.1"/>
    </source>
</evidence>
<sequence>MTTKSLGRPKSAEKRLQILQSAGQLFLSSGYERTSMDTVAKHSGVSKQTVYSHFANKDALFNAVIELKCITYQIDETNICIRTAPLKEILEEISMRFLALFTDPEIINMFTVIIGESVVNPHVSELFYKAGPERSLQLVAEILQAHPESALAPEQAREVAVDFFNLLEFDFHMKSLLHLPFDMPPDKFALHAKKTANKLIAIIRGC</sequence>
<dbReference type="Pfam" id="PF14246">
    <property type="entry name" value="TetR_C_7"/>
    <property type="match status" value="1"/>
</dbReference>
<dbReference type="PANTHER" id="PTHR30055">
    <property type="entry name" value="HTH-TYPE TRANSCRIPTIONAL REGULATOR RUTR"/>
    <property type="match status" value="1"/>
</dbReference>
<dbReference type="InterPro" id="IPR039536">
    <property type="entry name" value="TetR_C_Proteobacteria"/>
</dbReference>
<reference evidence="5" key="1">
    <citation type="journal article" date="2019" name="Int. J. Syst. Evol. Microbiol.">
        <title>The Global Catalogue of Microorganisms (GCM) 10K type strain sequencing project: providing services to taxonomists for standard genome sequencing and annotation.</title>
        <authorList>
            <consortium name="The Broad Institute Genomics Platform"/>
            <consortium name="The Broad Institute Genome Sequencing Center for Infectious Disease"/>
            <person name="Wu L."/>
            <person name="Ma J."/>
        </authorList>
    </citation>
    <scope>NUCLEOTIDE SEQUENCE [LARGE SCALE GENOMIC DNA]</scope>
    <source>
        <strain evidence="5">KCTC 52473</strain>
    </source>
</reference>
<dbReference type="SUPFAM" id="SSF46689">
    <property type="entry name" value="Homeodomain-like"/>
    <property type="match status" value="1"/>
</dbReference>
<dbReference type="PANTHER" id="PTHR30055:SF146">
    <property type="entry name" value="HTH-TYPE TRANSCRIPTIONAL DUAL REGULATOR CECR"/>
    <property type="match status" value="1"/>
</dbReference>
<keyword evidence="5" id="KW-1185">Reference proteome</keyword>
<dbReference type="PRINTS" id="PR00455">
    <property type="entry name" value="HTHTETR"/>
</dbReference>
<keyword evidence="1 2" id="KW-0238">DNA-binding</keyword>
<dbReference type="PROSITE" id="PS50977">
    <property type="entry name" value="HTH_TETR_2"/>
    <property type="match status" value="1"/>
</dbReference>
<accession>A0ABV7FRL2</accession>
<organism evidence="4 5">
    <name type="scientific">Agaribacter flavus</name>
    <dbReference type="NCBI Taxonomy" id="1902781"/>
    <lineage>
        <taxon>Bacteria</taxon>
        <taxon>Pseudomonadati</taxon>
        <taxon>Pseudomonadota</taxon>
        <taxon>Gammaproteobacteria</taxon>
        <taxon>Alteromonadales</taxon>
        <taxon>Alteromonadaceae</taxon>
        <taxon>Agaribacter</taxon>
    </lineage>
</organism>
<evidence type="ECO:0000259" key="3">
    <source>
        <dbReference type="PROSITE" id="PS50977"/>
    </source>
</evidence>
<dbReference type="RefSeq" id="WP_376921110.1">
    <property type="nucleotide sequence ID" value="NZ_JBHRSW010000043.1"/>
</dbReference>
<dbReference type="Pfam" id="PF00440">
    <property type="entry name" value="TetR_N"/>
    <property type="match status" value="1"/>
</dbReference>
<dbReference type="Proteomes" id="UP001595478">
    <property type="component" value="Unassembled WGS sequence"/>
</dbReference>
<evidence type="ECO:0000256" key="1">
    <source>
        <dbReference type="ARBA" id="ARBA00023125"/>
    </source>
</evidence>
<dbReference type="Gene3D" id="1.10.10.60">
    <property type="entry name" value="Homeodomain-like"/>
    <property type="match status" value="1"/>
</dbReference>
<evidence type="ECO:0000313" key="5">
    <source>
        <dbReference type="Proteomes" id="UP001595478"/>
    </source>
</evidence>
<protein>
    <submittedName>
        <fullName evidence="4">TetR/AcrR family transcriptional regulator</fullName>
    </submittedName>
</protein>
<name>A0ABV7FRL2_9ALTE</name>
<dbReference type="EMBL" id="JBHRSW010000043">
    <property type="protein sequence ID" value="MFC3122984.1"/>
    <property type="molecule type" value="Genomic_DNA"/>
</dbReference>
<feature type="domain" description="HTH tetR-type" evidence="3">
    <location>
        <begin position="12"/>
        <end position="72"/>
    </location>
</feature>
<feature type="DNA-binding region" description="H-T-H motif" evidence="2">
    <location>
        <begin position="35"/>
        <end position="54"/>
    </location>
</feature>
<evidence type="ECO:0000256" key="2">
    <source>
        <dbReference type="PROSITE-ProRule" id="PRU00335"/>
    </source>
</evidence>
<dbReference type="InterPro" id="IPR009057">
    <property type="entry name" value="Homeodomain-like_sf"/>
</dbReference>
<comment type="caution">
    <text evidence="4">The sequence shown here is derived from an EMBL/GenBank/DDBJ whole genome shotgun (WGS) entry which is preliminary data.</text>
</comment>
<gene>
    <name evidence="4" type="ORF">ACFOHL_15270</name>
</gene>
<dbReference type="InterPro" id="IPR001647">
    <property type="entry name" value="HTH_TetR"/>
</dbReference>
<dbReference type="Gene3D" id="1.10.357.10">
    <property type="entry name" value="Tetracycline Repressor, domain 2"/>
    <property type="match status" value="1"/>
</dbReference>
<dbReference type="InterPro" id="IPR050109">
    <property type="entry name" value="HTH-type_TetR-like_transc_reg"/>
</dbReference>
<proteinExistence type="predicted"/>